<dbReference type="Pfam" id="PF14432">
    <property type="entry name" value="DYW_deaminase"/>
    <property type="match status" value="1"/>
</dbReference>
<dbReference type="EMBL" id="JAGKQM010000007">
    <property type="protein sequence ID" value="KAH0919003.1"/>
    <property type="molecule type" value="Genomic_DNA"/>
</dbReference>
<keyword evidence="6" id="KW-0611">Plant defense</keyword>
<dbReference type="Gene3D" id="1.25.40.10">
    <property type="entry name" value="Tetratricopeptide repeat domain"/>
    <property type="match status" value="1"/>
</dbReference>
<dbReference type="Proteomes" id="UP000824890">
    <property type="component" value="Unassembled WGS sequence"/>
</dbReference>
<evidence type="ECO:0000256" key="2">
    <source>
        <dbReference type="ARBA" id="ARBA00006722"/>
    </source>
</evidence>
<dbReference type="PANTHER" id="PTHR33830:SF39">
    <property type="entry name" value="PECTINESTERASE INHIBITOR DOMAIN-CONTAINING PROTEIN"/>
    <property type="match status" value="1"/>
</dbReference>
<protein>
    <recommendedName>
        <fullName evidence="10">DYW domain-containing protein</fullName>
    </recommendedName>
</protein>
<evidence type="ECO:0000313" key="11">
    <source>
        <dbReference type="EMBL" id="KAH0919003.1"/>
    </source>
</evidence>
<dbReference type="InterPro" id="IPR010851">
    <property type="entry name" value="DEFL"/>
</dbReference>
<evidence type="ECO:0000256" key="3">
    <source>
        <dbReference type="ARBA" id="ARBA00022529"/>
    </source>
</evidence>
<keyword evidence="3" id="KW-0929">Antimicrobial</keyword>
<keyword evidence="9" id="KW-0472">Membrane</keyword>
<keyword evidence="5" id="KW-0677">Repeat</keyword>
<dbReference type="InterPro" id="IPR032867">
    <property type="entry name" value="DYW_dom"/>
</dbReference>
<dbReference type="PROSITE" id="PS51375">
    <property type="entry name" value="PPR"/>
    <property type="match status" value="1"/>
</dbReference>
<keyword evidence="4" id="KW-0295">Fungicide</keyword>
<comment type="similarity">
    <text evidence="1">Belongs to the PPR family. PCMP-H subfamily.</text>
</comment>
<evidence type="ECO:0000259" key="10">
    <source>
        <dbReference type="Pfam" id="PF14432"/>
    </source>
</evidence>
<keyword evidence="9" id="KW-0812">Transmembrane</keyword>
<name>A0ABQ8CPM0_BRANA</name>
<accession>A0ABQ8CPM0</accession>
<sequence>MNIHGCNTTSSLFFILNFSLFVASSKMAKTTILAIFMVVLVLGTVMESQGQEMCTDYSKGSALCEAKPCNDQCVRKYNGHGRNGDDGVTRTRIEFVILNIVLIGVLTSGKDLASVLMEPKSAAALSNVKLRMVMESQEQESCRDYIRGTEICQAKQCDDQCTFKYNGYGNKEKLMMWISWNSMVVECVREGLKEEALSLFGRMHRRDMKIDDFTIPSILNCFASSRTETNIASFVHCLIVKTRYGTYKLVNNALVDTFALHDLDKEGKGAFGLAYHSEKLAVAFGLLAEPSGAPIRITKNLRVCVCGDCHNAMKYISRRCKLLLWRDY</sequence>
<evidence type="ECO:0000256" key="6">
    <source>
        <dbReference type="ARBA" id="ARBA00022821"/>
    </source>
</evidence>
<feature type="repeat" description="PPR" evidence="8">
    <location>
        <begin position="176"/>
        <end position="210"/>
    </location>
</feature>
<evidence type="ECO:0000256" key="9">
    <source>
        <dbReference type="SAM" id="Phobius"/>
    </source>
</evidence>
<keyword evidence="7" id="KW-1015">Disulfide bond</keyword>
<feature type="transmembrane region" description="Helical" evidence="9">
    <location>
        <begin position="12"/>
        <end position="45"/>
    </location>
</feature>
<comment type="similarity">
    <text evidence="2">Belongs to the DEFL family.</text>
</comment>
<evidence type="ECO:0000256" key="7">
    <source>
        <dbReference type="ARBA" id="ARBA00023157"/>
    </source>
</evidence>
<keyword evidence="9" id="KW-1133">Transmembrane helix</keyword>
<dbReference type="InterPro" id="IPR002885">
    <property type="entry name" value="PPR_rpt"/>
</dbReference>
<evidence type="ECO:0000256" key="8">
    <source>
        <dbReference type="PROSITE-ProRule" id="PRU00708"/>
    </source>
</evidence>
<dbReference type="PANTHER" id="PTHR33830">
    <property type="entry name" value="DEFENSIN-LIKE PROTEIN 184-RELATED"/>
    <property type="match status" value="1"/>
</dbReference>
<dbReference type="InterPro" id="IPR011990">
    <property type="entry name" value="TPR-like_helical_dom_sf"/>
</dbReference>
<proteinExistence type="inferred from homology"/>
<organism evidence="11 12">
    <name type="scientific">Brassica napus</name>
    <name type="common">Rape</name>
    <dbReference type="NCBI Taxonomy" id="3708"/>
    <lineage>
        <taxon>Eukaryota</taxon>
        <taxon>Viridiplantae</taxon>
        <taxon>Streptophyta</taxon>
        <taxon>Embryophyta</taxon>
        <taxon>Tracheophyta</taxon>
        <taxon>Spermatophyta</taxon>
        <taxon>Magnoliopsida</taxon>
        <taxon>eudicotyledons</taxon>
        <taxon>Gunneridae</taxon>
        <taxon>Pentapetalae</taxon>
        <taxon>rosids</taxon>
        <taxon>malvids</taxon>
        <taxon>Brassicales</taxon>
        <taxon>Brassicaceae</taxon>
        <taxon>Brassiceae</taxon>
        <taxon>Brassica</taxon>
    </lineage>
</organism>
<evidence type="ECO:0000256" key="5">
    <source>
        <dbReference type="ARBA" id="ARBA00022737"/>
    </source>
</evidence>
<evidence type="ECO:0000313" key="12">
    <source>
        <dbReference type="Proteomes" id="UP000824890"/>
    </source>
</evidence>
<dbReference type="NCBIfam" id="TIGR00756">
    <property type="entry name" value="PPR"/>
    <property type="match status" value="1"/>
</dbReference>
<reference evidence="11 12" key="1">
    <citation type="submission" date="2021-05" db="EMBL/GenBank/DDBJ databases">
        <title>Genome Assembly of Synthetic Allotetraploid Brassica napus Reveals Homoeologous Exchanges between Subgenomes.</title>
        <authorList>
            <person name="Davis J.T."/>
        </authorList>
    </citation>
    <scope>NUCLEOTIDE SEQUENCE [LARGE SCALE GENOMIC DNA]</scope>
    <source>
        <strain evidence="12">cv. Da-Ae</strain>
        <tissue evidence="11">Seedling</tissue>
    </source>
</reference>
<gene>
    <name evidence="11" type="ORF">HID58_026663</name>
</gene>
<feature type="domain" description="DYW" evidence="10">
    <location>
        <begin position="257"/>
        <end position="319"/>
    </location>
</feature>
<evidence type="ECO:0000256" key="4">
    <source>
        <dbReference type="ARBA" id="ARBA00022577"/>
    </source>
</evidence>
<dbReference type="Pfam" id="PF01535">
    <property type="entry name" value="PPR"/>
    <property type="match status" value="1"/>
</dbReference>
<keyword evidence="12" id="KW-1185">Reference proteome</keyword>
<evidence type="ECO:0000256" key="1">
    <source>
        <dbReference type="ARBA" id="ARBA00006643"/>
    </source>
</evidence>
<comment type="caution">
    <text evidence="11">The sequence shown here is derived from an EMBL/GenBank/DDBJ whole genome shotgun (WGS) entry which is preliminary data.</text>
</comment>